<protein>
    <submittedName>
        <fullName evidence="1">Uncharacterized protein</fullName>
    </submittedName>
</protein>
<dbReference type="RefSeq" id="WP_121154680.1">
    <property type="nucleotide sequence ID" value="NZ_CP032829.1"/>
</dbReference>
<keyword evidence="2" id="KW-1185">Reference proteome</keyword>
<evidence type="ECO:0000313" key="2">
    <source>
        <dbReference type="Proteomes" id="UP000276254"/>
    </source>
</evidence>
<proteinExistence type="predicted"/>
<name>A0A494TD48_SPHPE</name>
<dbReference type="AlphaFoldDB" id="A0A494TD48"/>
<organism evidence="1 2">
    <name type="scientific">Sphingomonas paeninsulae</name>
    <dbReference type="NCBI Taxonomy" id="2319844"/>
    <lineage>
        <taxon>Bacteria</taxon>
        <taxon>Pseudomonadati</taxon>
        <taxon>Pseudomonadota</taxon>
        <taxon>Alphaproteobacteria</taxon>
        <taxon>Sphingomonadales</taxon>
        <taxon>Sphingomonadaceae</taxon>
        <taxon>Sphingomonas</taxon>
    </lineage>
</organism>
<accession>A0A494TD48</accession>
<evidence type="ECO:0000313" key="1">
    <source>
        <dbReference type="EMBL" id="AYJ87407.1"/>
    </source>
</evidence>
<dbReference type="KEGG" id="spha:D3Y57_17555"/>
<reference evidence="1 2" key="1">
    <citation type="submission" date="2018-09" db="EMBL/GenBank/DDBJ databases">
        <title>Sphingomonas peninsula sp. nov., isolated from fildes peninsula, Antarctic soil.</title>
        <authorList>
            <person name="Yingchao G."/>
        </authorList>
    </citation>
    <scope>NUCLEOTIDE SEQUENCE [LARGE SCALE GENOMIC DNA]</scope>
    <source>
        <strain evidence="1 2">YZ-8</strain>
    </source>
</reference>
<sequence>MEGRPGERGGPFFCLAQKRPARHYDAMRTLALLALIALSGCGSPNGNTVGGVTRSEAQALNDAATMLDKNAVAPMVRNESISKP</sequence>
<gene>
    <name evidence="1" type="ORF">D3Y57_17555</name>
</gene>
<dbReference type="EMBL" id="CP032829">
    <property type="protein sequence ID" value="AYJ87407.1"/>
    <property type="molecule type" value="Genomic_DNA"/>
</dbReference>
<dbReference type="Proteomes" id="UP000276254">
    <property type="component" value="Chromosome"/>
</dbReference>